<evidence type="ECO:0000256" key="1">
    <source>
        <dbReference type="ARBA" id="ARBA00007031"/>
    </source>
</evidence>
<comment type="caution">
    <text evidence="3">The sequence shown here is derived from an EMBL/GenBank/DDBJ whole genome shotgun (WGS) entry which is preliminary data.</text>
</comment>
<organism evidence="3 4">
    <name type="scientific">Candidatus Entotheonella gemina</name>
    <dbReference type="NCBI Taxonomy" id="1429439"/>
    <lineage>
        <taxon>Bacteria</taxon>
        <taxon>Pseudomonadati</taxon>
        <taxon>Nitrospinota/Tectimicrobiota group</taxon>
        <taxon>Candidatus Tectimicrobiota</taxon>
        <taxon>Candidatus Entotheonellia</taxon>
        <taxon>Candidatus Entotheonellales</taxon>
        <taxon>Candidatus Entotheonellaceae</taxon>
        <taxon>Candidatus Entotheonella</taxon>
    </lineage>
</organism>
<dbReference type="Gene3D" id="1.10.10.1550">
    <property type="entry name" value="ROS/MUCR transcriptional regulator protein"/>
    <property type="match status" value="1"/>
</dbReference>
<protein>
    <recommendedName>
        <fullName evidence="5">MucR family transcriptional regulator</fullName>
    </recommendedName>
</protein>
<feature type="compositionally biased region" description="Basic residues" evidence="2">
    <location>
        <begin position="152"/>
        <end position="161"/>
    </location>
</feature>
<gene>
    <name evidence="3" type="ORF">ETSY2_50335</name>
</gene>
<evidence type="ECO:0008006" key="5">
    <source>
        <dbReference type="Google" id="ProtNLM"/>
    </source>
</evidence>
<dbReference type="GO" id="GO:0008270">
    <property type="term" value="F:zinc ion binding"/>
    <property type="evidence" value="ECO:0007669"/>
    <property type="project" value="InterPro"/>
</dbReference>
<sequence length="167" mass="18728">MTQPIVEMAKDLVMALIKENLIEPEDMQKELQKTHASLLSLKAREKGHSNSDENVDSSGGSHIDWKKSIKKHSVECLICGAVFKQLSARHLSTHDLDPRTYRQQFGIPTTQPLSAKATTAMRRQVVQQIRPWEKAPTYVKSTEQKNTNGKVAKPKGARKKATVPTSR</sequence>
<dbReference type="GO" id="GO:0003677">
    <property type="term" value="F:DNA binding"/>
    <property type="evidence" value="ECO:0007669"/>
    <property type="project" value="InterPro"/>
</dbReference>
<dbReference type="InterPro" id="IPR008807">
    <property type="entry name" value="ROS_MUCR"/>
</dbReference>
<evidence type="ECO:0000313" key="4">
    <source>
        <dbReference type="Proteomes" id="UP000019140"/>
    </source>
</evidence>
<dbReference type="HOGENOM" id="CLU_106247_3_0_7"/>
<reference evidence="3 4" key="1">
    <citation type="journal article" date="2014" name="Nature">
        <title>An environmental bacterial taxon with a large and distinct metabolic repertoire.</title>
        <authorList>
            <person name="Wilson M.C."/>
            <person name="Mori T."/>
            <person name="Ruckert C."/>
            <person name="Uria A.R."/>
            <person name="Helf M.J."/>
            <person name="Takada K."/>
            <person name="Gernert C."/>
            <person name="Steffens U.A."/>
            <person name="Heycke N."/>
            <person name="Schmitt S."/>
            <person name="Rinke C."/>
            <person name="Helfrich E.J."/>
            <person name="Brachmann A.O."/>
            <person name="Gurgui C."/>
            <person name="Wakimoto T."/>
            <person name="Kracht M."/>
            <person name="Crusemann M."/>
            <person name="Hentschel U."/>
            <person name="Abe I."/>
            <person name="Matsunaga S."/>
            <person name="Kalinowski J."/>
            <person name="Takeyama H."/>
            <person name="Piel J."/>
        </authorList>
    </citation>
    <scope>NUCLEOTIDE SEQUENCE [LARGE SCALE GENOMIC DNA]</scope>
    <source>
        <strain evidence="4">TSY2</strain>
    </source>
</reference>
<dbReference type="EMBL" id="AZHX01002526">
    <property type="protein sequence ID" value="ETW94096.1"/>
    <property type="molecule type" value="Genomic_DNA"/>
</dbReference>
<comment type="similarity">
    <text evidence="1">Belongs to the ros/MucR family.</text>
</comment>
<dbReference type="Proteomes" id="UP000019140">
    <property type="component" value="Unassembled WGS sequence"/>
</dbReference>
<dbReference type="InterPro" id="IPR041920">
    <property type="entry name" value="ROS/MUCR_sf"/>
</dbReference>
<proteinExistence type="inferred from homology"/>
<accession>W4L9T0</accession>
<name>W4L9T0_9BACT</name>
<feature type="region of interest" description="Disordered" evidence="2">
    <location>
        <begin position="136"/>
        <end position="167"/>
    </location>
</feature>
<evidence type="ECO:0000313" key="3">
    <source>
        <dbReference type="EMBL" id="ETW94096.1"/>
    </source>
</evidence>
<evidence type="ECO:0000256" key="2">
    <source>
        <dbReference type="SAM" id="MobiDB-lite"/>
    </source>
</evidence>
<keyword evidence="4" id="KW-1185">Reference proteome</keyword>
<feature type="region of interest" description="Disordered" evidence="2">
    <location>
        <begin position="43"/>
        <end position="62"/>
    </location>
</feature>
<dbReference type="GO" id="GO:0006355">
    <property type="term" value="P:regulation of DNA-templated transcription"/>
    <property type="evidence" value="ECO:0007669"/>
    <property type="project" value="InterPro"/>
</dbReference>
<feature type="compositionally biased region" description="Polar residues" evidence="2">
    <location>
        <begin position="139"/>
        <end position="149"/>
    </location>
</feature>
<dbReference type="Pfam" id="PF05443">
    <property type="entry name" value="ROS_MUCR"/>
    <property type="match status" value="1"/>
</dbReference>
<dbReference type="AlphaFoldDB" id="W4L9T0"/>